<organism evidence="2 3">
    <name type="scientific">Drosophila madeirensis</name>
    <name type="common">Fruit fly</name>
    <dbReference type="NCBI Taxonomy" id="30013"/>
    <lineage>
        <taxon>Eukaryota</taxon>
        <taxon>Metazoa</taxon>
        <taxon>Ecdysozoa</taxon>
        <taxon>Arthropoda</taxon>
        <taxon>Hexapoda</taxon>
        <taxon>Insecta</taxon>
        <taxon>Pterygota</taxon>
        <taxon>Neoptera</taxon>
        <taxon>Endopterygota</taxon>
        <taxon>Diptera</taxon>
        <taxon>Brachycera</taxon>
        <taxon>Muscomorpha</taxon>
        <taxon>Ephydroidea</taxon>
        <taxon>Drosophilidae</taxon>
        <taxon>Drosophila</taxon>
        <taxon>Sophophora</taxon>
    </lineage>
</organism>
<keyword evidence="2" id="KW-0416">Keratin</keyword>
<reference evidence="2 3" key="1">
    <citation type="submission" date="2024-02" db="EMBL/GenBank/DDBJ databases">
        <title>A chromosome-level genome assembly of Drosophila madeirensis, a fruit fly species endemic to Madeira island.</title>
        <authorList>
            <person name="Tomihara K."/>
            <person name="Llopart A."/>
            <person name="Yamamoto D."/>
        </authorList>
    </citation>
    <scope>NUCLEOTIDE SEQUENCE [LARGE SCALE GENOMIC DNA]</scope>
    <source>
        <strain evidence="2 3">RF1</strain>
    </source>
</reference>
<dbReference type="Proteomes" id="UP001500889">
    <property type="component" value="Chromosome U"/>
</dbReference>
<feature type="region of interest" description="Disordered" evidence="1">
    <location>
        <begin position="116"/>
        <end position="152"/>
    </location>
</feature>
<proteinExistence type="predicted"/>
<dbReference type="AlphaFoldDB" id="A0AAU9FJN1"/>
<protein>
    <submittedName>
        <fullName evidence="2">Keratin type II cytoskeletal 1</fullName>
    </submittedName>
</protein>
<keyword evidence="3" id="KW-1185">Reference proteome</keyword>
<dbReference type="EMBL" id="AP029264">
    <property type="protein sequence ID" value="BFF95817.1"/>
    <property type="molecule type" value="Genomic_DNA"/>
</dbReference>
<feature type="compositionally biased region" description="Gly residues" evidence="1">
    <location>
        <begin position="127"/>
        <end position="145"/>
    </location>
</feature>
<sequence>MENGNYNGSEFGWDYSHGAQGQGGMSNYSQMGQMNQGGRQWLHSNQSHNFHQPGMSQGPQGSFASPQDPFADFNNSMMSRYGSYNPAGGKADMYGSMMHDGGHEMDFDMSNGMGGGGATVSPRMSGGYSGGSRNGLGDPSGGRGQNNGTSWF</sequence>
<accession>A0AAU9FJN1</accession>
<evidence type="ECO:0000313" key="3">
    <source>
        <dbReference type="Proteomes" id="UP001500889"/>
    </source>
</evidence>
<gene>
    <name evidence="2" type="ORF">DMAD_13142</name>
</gene>
<dbReference type="GO" id="GO:0005882">
    <property type="term" value="C:intermediate filament"/>
    <property type="evidence" value="ECO:0007669"/>
    <property type="project" value="UniProtKB-KW"/>
</dbReference>
<feature type="compositionally biased region" description="Polar residues" evidence="1">
    <location>
        <begin position="25"/>
        <end position="65"/>
    </location>
</feature>
<name>A0AAU9FJN1_DROMD</name>
<evidence type="ECO:0000313" key="2">
    <source>
        <dbReference type="EMBL" id="BFF95817.1"/>
    </source>
</evidence>
<evidence type="ECO:0000256" key="1">
    <source>
        <dbReference type="SAM" id="MobiDB-lite"/>
    </source>
</evidence>
<feature type="region of interest" description="Disordered" evidence="1">
    <location>
        <begin position="24"/>
        <end position="77"/>
    </location>
</feature>